<dbReference type="EMBL" id="BQNB010011550">
    <property type="protein sequence ID" value="GJS92010.1"/>
    <property type="molecule type" value="Genomic_DNA"/>
</dbReference>
<feature type="compositionally biased region" description="Basic and acidic residues" evidence="1">
    <location>
        <begin position="204"/>
        <end position="222"/>
    </location>
</feature>
<feature type="region of interest" description="Disordered" evidence="1">
    <location>
        <begin position="204"/>
        <end position="244"/>
    </location>
</feature>
<comment type="caution">
    <text evidence="2">The sequence shown here is derived from an EMBL/GenBank/DDBJ whole genome shotgun (WGS) entry which is preliminary data.</text>
</comment>
<dbReference type="Proteomes" id="UP001151760">
    <property type="component" value="Unassembled WGS sequence"/>
</dbReference>
<name>A0ABQ4ZP39_9ASTR</name>
<protein>
    <submittedName>
        <fullName evidence="2">Uncharacterized protein</fullName>
    </submittedName>
</protein>
<accession>A0ABQ4ZP39</accession>
<proteinExistence type="predicted"/>
<evidence type="ECO:0000313" key="3">
    <source>
        <dbReference type="Proteomes" id="UP001151760"/>
    </source>
</evidence>
<keyword evidence="3" id="KW-1185">Reference proteome</keyword>
<reference evidence="2" key="2">
    <citation type="submission" date="2022-01" db="EMBL/GenBank/DDBJ databases">
        <authorList>
            <person name="Yamashiro T."/>
            <person name="Shiraishi A."/>
            <person name="Satake H."/>
            <person name="Nakayama K."/>
        </authorList>
    </citation>
    <scope>NUCLEOTIDE SEQUENCE</scope>
</reference>
<sequence length="450" mass="53300">MFSSTPQGLRSASDNISSIIQQYRIELMTPNLDNNAYHMHSRLPLKDFVNSDSCRGKGVFEEEPKPVKVKSKDQGEAQIERDAEIALKVQAELDEEARLERQRQEQASLNSIANLYDEVQARIDVDHELAVRWTQEEQKKYTMDERAKLLAEYFENRKKDSSIIHQGTGKNCRFYSYWVWEDERLIQKMNKKVASVHEEKVLEEPDSTKVEVKQEGNKESTRKRPGRRLKMKATKKSRMQKTNSDLEEEEHLKTFLKLVPDEEGIIDYEVLEKRFPIVHWESKFYHLDRHGAECIYYRIFRFDESSRWIKTFSKMVTMFDRLDLEELYNLVMQRFESTTPEGVDLVLWGDLRTMFDANTEDELWQNQERWNLKSWNFYENCGVHTLTLEDGTEIHMLAERKYPLTKETLERMMSLKLIAESASESAYNLLRFIQKQIDEYGSYDGSEKDL</sequence>
<evidence type="ECO:0000256" key="1">
    <source>
        <dbReference type="SAM" id="MobiDB-lite"/>
    </source>
</evidence>
<reference evidence="2" key="1">
    <citation type="journal article" date="2022" name="Int. J. Mol. Sci.">
        <title>Draft Genome of Tanacetum Coccineum: Genomic Comparison of Closely Related Tanacetum-Family Plants.</title>
        <authorList>
            <person name="Yamashiro T."/>
            <person name="Shiraishi A."/>
            <person name="Nakayama K."/>
            <person name="Satake H."/>
        </authorList>
    </citation>
    <scope>NUCLEOTIDE SEQUENCE</scope>
</reference>
<organism evidence="2 3">
    <name type="scientific">Tanacetum coccineum</name>
    <dbReference type="NCBI Taxonomy" id="301880"/>
    <lineage>
        <taxon>Eukaryota</taxon>
        <taxon>Viridiplantae</taxon>
        <taxon>Streptophyta</taxon>
        <taxon>Embryophyta</taxon>
        <taxon>Tracheophyta</taxon>
        <taxon>Spermatophyta</taxon>
        <taxon>Magnoliopsida</taxon>
        <taxon>eudicotyledons</taxon>
        <taxon>Gunneridae</taxon>
        <taxon>Pentapetalae</taxon>
        <taxon>asterids</taxon>
        <taxon>campanulids</taxon>
        <taxon>Asterales</taxon>
        <taxon>Asteraceae</taxon>
        <taxon>Asteroideae</taxon>
        <taxon>Anthemideae</taxon>
        <taxon>Anthemidinae</taxon>
        <taxon>Tanacetum</taxon>
    </lineage>
</organism>
<evidence type="ECO:0000313" key="2">
    <source>
        <dbReference type="EMBL" id="GJS92010.1"/>
    </source>
</evidence>
<feature type="compositionally biased region" description="Basic residues" evidence="1">
    <location>
        <begin position="223"/>
        <end position="239"/>
    </location>
</feature>
<gene>
    <name evidence="2" type="ORF">Tco_0774646</name>
</gene>